<evidence type="ECO:0000256" key="4">
    <source>
        <dbReference type="ARBA" id="ARBA00008655"/>
    </source>
</evidence>
<keyword evidence="7 9" id="KW-0012">Acyltransferase</keyword>
<dbReference type="AlphaFoldDB" id="A0A2U1NTU3"/>
<comment type="similarity">
    <text evidence="4">Belongs to the 1-acyl-sn-glycerol-3-phosphate acyltransferase family.</text>
</comment>
<dbReference type="CDD" id="cd07990">
    <property type="entry name" value="LPLAT_LCLAT1-like"/>
    <property type="match status" value="1"/>
</dbReference>
<reference evidence="9 10" key="1">
    <citation type="journal article" date="2018" name="Mol. Plant">
        <title>The genome of Artemisia annua provides insight into the evolution of Asteraceae family and artemisinin biosynthesis.</title>
        <authorList>
            <person name="Shen Q."/>
            <person name="Zhang L."/>
            <person name="Liao Z."/>
            <person name="Wang S."/>
            <person name="Yan T."/>
            <person name="Shi P."/>
            <person name="Liu M."/>
            <person name="Fu X."/>
            <person name="Pan Q."/>
            <person name="Wang Y."/>
            <person name="Lv Z."/>
            <person name="Lu X."/>
            <person name="Zhang F."/>
            <person name="Jiang W."/>
            <person name="Ma Y."/>
            <person name="Chen M."/>
            <person name="Hao X."/>
            <person name="Li L."/>
            <person name="Tang Y."/>
            <person name="Lv G."/>
            <person name="Zhou Y."/>
            <person name="Sun X."/>
            <person name="Brodelius P.E."/>
            <person name="Rose J.K.C."/>
            <person name="Tang K."/>
        </authorList>
    </citation>
    <scope>NUCLEOTIDE SEQUENCE [LARGE SCALE GENOMIC DNA]</scope>
    <source>
        <strain evidence="10">cv. Huhao1</strain>
        <tissue evidence="9">Leaf</tissue>
    </source>
</reference>
<dbReference type="Proteomes" id="UP000245207">
    <property type="component" value="Unassembled WGS sequence"/>
</dbReference>
<evidence type="ECO:0000313" key="10">
    <source>
        <dbReference type="Proteomes" id="UP000245207"/>
    </source>
</evidence>
<evidence type="ECO:0000259" key="8">
    <source>
        <dbReference type="Pfam" id="PF16076"/>
    </source>
</evidence>
<dbReference type="EMBL" id="PKPP01002202">
    <property type="protein sequence ID" value="PWA76922.1"/>
    <property type="molecule type" value="Genomic_DNA"/>
</dbReference>
<dbReference type="PANTHER" id="PTHR10983">
    <property type="entry name" value="1-ACYLGLYCEROL-3-PHOSPHATE ACYLTRANSFERASE-RELATED"/>
    <property type="match status" value="1"/>
</dbReference>
<evidence type="ECO:0000256" key="7">
    <source>
        <dbReference type="ARBA" id="ARBA00023315"/>
    </source>
</evidence>
<evidence type="ECO:0000256" key="3">
    <source>
        <dbReference type="ARBA" id="ARBA00005189"/>
    </source>
</evidence>
<dbReference type="GO" id="GO:0003841">
    <property type="term" value="F:1-acylglycerol-3-phosphate O-acyltransferase activity"/>
    <property type="evidence" value="ECO:0007669"/>
    <property type="project" value="UniProtKB-EC"/>
</dbReference>
<evidence type="ECO:0000313" key="9">
    <source>
        <dbReference type="EMBL" id="PWA76922.1"/>
    </source>
</evidence>
<dbReference type="PANTHER" id="PTHR10983:SF76">
    <property type="entry name" value="1-ACYLGLYCEROL-3-PHOSPHATE O-ACYLTRANSFERASE"/>
    <property type="match status" value="1"/>
</dbReference>
<dbReference type="Pfam" id="PF16076">
    <property type="entry name" value="Acyltransf_C"/>
    <property type="match status" value="1"/>
</dbReference>
<dbReference type="STRING" id="35608.A0A2U1NTU3"/>
<dbReference type="GO" id="GO:0016024">
    <property type="term" value="P:CDP-diacylglycerol biosynthetic process"/>
    <property type="evidence" value="ECO:0007669"/>
    <property type="project" value="UniProtKB-UniPathway"/>
</dbReference>
<dbReference type="UniPathway" id="UPA00557">
    <property type="reaction ID" value="UER00613"/>
</dbReference>
<organism evidence="9 10">
    <name type="scientific">Artemisia annua</name>
    <name type="common">Sweet wormwood</name>
    <dbReference type="NCBI Taxonomy" id="35608"/>
    <lineage>
        <taxon>Eukaryota</taxon>
        <taxon>Viridiplantae</taxon>
        <taxon>Streptophyta</taxon>
        <taxon>Embryophyta</taxon>
        <taxon>Tracheophyta</taxon>
        <taxon>Spermatophyta</taxon>
        <taxon>Magnoliopsida</taxon>
        <taxon>eudicotyledons</taxon>
        <taxon>Gunneridae</taxon>
        <taxon>Pentapetalae</taxon>
        <taxon>asterids</taxon>
        <taxon>campanulids</taxon>
        <taxon>Asterales</taxon>
        <taxon>Asteraceae</taxon>
        <taxon>Asteroideae</taxon>
        <taxon>Anthemideae</taxon>
        <taxon>Artemisiinae</taxon>
        <taxon>Artemisia</taxon>
    </lineage>
</organism>
<dbReference type="EC" id="2.3.1.51" evidence="5"/>
<proteinExistence type="inferred from homology"/>
<dbReference type="InterPro" id="IPR032098">
    <property type="entry name" value="Acyltransf_C"/>
</dbReference>
<keyword evidence="6 9" id="KW-0808">Transferase</keyword>
<name>A0A2U1NTU3_ARTAN</name>
<gene>
    <name evidence="9" type="ORF">CTI12_AA227400</name>
</gene>
<accession>A0A2U1NTU3</accession>
<evidence type="ECO:0000256" key="5">
    <source>
        <dbReference type="ARBA" id="ARBA00013211"/>
    </source>
</evidence>
<comment type="caution">
    <text evidence="9">The sequence shown here is derived from an EMBL/GenBank/DDBJ whole genome shotgun (WGS) entry which is preliminary data.</text>
</comment>
<dbReference type="GO" id="GO:0012505">
    <property type="term" value="C:endomembrane system"/>
    <property type="evidence" value="ECO:0007669"/>
    <property type="project" value="TreeGrafter"/>
</dbReference>
<feature type="domain" description="Acyltransferase C-terminal" evidence="8">
    <location>
        <begin position="149"/>
        <end position="190"/>
    </location>
</feature>
<comment type="catalytic activity">
    <reaction evidence="1">
        <text>a 1-acyl-sn-glycero-3-phosphate + an acyl-CoA = a 1,2-diacyl-sn-glycero-3-phosphate + CoA</text>
        <dbReference type="Rhea" id="RHEA:19709"/>
        <dbReference type="ChEBI" id="CHEBI:57287"/>
        <dbReference type="ChEBI" id="CHEBI:57970"/>
        <dbReference type="ChEBI" id="CHEBI:58342"/>
        <dbReference type="ChEBI" id="CHEBI:58608"/>
        <dbReference type="EC" id="2.3.1.51"/>
    </reaction>
</comment>
<evidence type="ECO:0000256" key="1">
    <source>
        <dbReference type="ARBA" id="ARBA00001141"/>
    </source>
</evidence>
<keyword evidence="10" id="KW-1185">Reference proteome</keyword>
<dbReference type="OrthoDB" id="189226at2759"/>
<comment type="pathway">
    <text evidence="3">Lipid metabolism.</text>
</comment>
<evidence type="ECO:0000256" key="2">
    <source>
        <dbReference type="ARBA" id="ARBA00004728"/>
    </source>
</evidence>
<protein>
    <recommendedName>
        <fullName evidence="5">1-acylglycerol-3-phosphate O-acyltransferase</fullName>
        <ecNumber evidence="5">2.3.1.51</ecNumber>
    </recommendedName>
</protein>
<evidence type="ECO:0000256" key="6">
    <source>
        <dbReference type="ARBA" id="ARBA00022679"/>
    </source>
</evidence>
<comment type="pathway">
    <text evidence="2">Phospholipid metabolism; CDP-diacylglycerol biosynthesis; CDP-diacylglycerol from sn-glycerol 3-phosphate: step 2/3.</text>
</comment>
<sequence>MEVNSNGPETRVLTPLRLLRGILGFMSVERKWEVDESSMRQMLSSFNFPKYEDSLWLAVFPEGTDFTEQKCIRSQKFASEKGLPILHNILLPKTKGFAACLEELRGSLDAVDITIGYKNRCPTFFDNACGVSPSVTPTDGGLGHGKRTRKATVNVIPTSEEMVGSWLMETFSKKDQMLSDFHLRGCFHNQGTEGDLPMIPCLVKVFGQIRKTHNIIA</sequence>